<dbReference type="InterPro" id="IPR021095">
    <property type="entry name" value="DUF3734"/>
</dbReference>
<gene>
    <name evidence="6" type="ORF">LHA35_24610</name>
</gene>
<dbReference type="Proteomes" id="UP001139311">
    <property type="component" value="Unassembled WGS sequence"/>
</dbReference>
<accession>A0A9X1IKU2</accession>
<evidence type="ECO:0000256" key="3">
    <source>
        <dbReference type="ARBA" id="ARBA00023098"/>
    </source>
</evidence>
<evidence type="ECO:0000256" key="4">
    <source>
        <dbReference type="PROSITE-ProRule" id="PRU01161"/>
    </source>
</evidence>
<dbReference type="CDD" id="cd07209">
    <property type="entry name" value="Pat_hypo_Ecoli_Z1214_like"/>
    <property type="match status" value="1"/>
</dbReference>
<dbReference type="GO" id="GO:0016787">
    <property type="term" value="F:hydrolase activity"/>
    <property type="evidence" value="ECO:0007669"/>
    <property type="project" value="UniProtKB-UniRule"/>
</dbReference>
<keyword evidence="3 4" id="KW-0443">Lipid metabolism</keyword>
<dbReference type="SUPFAM" id="SSF52151">
    <property type="entry name" value="FabD/lysophospholipase-like"/>
    <property type="match status" value="1"/>
</dbReference>
<keyword evidence="2 4" id="KW-0442">Lipid degradation</keyword>
<evidence type="ECO:0000313" key="6">
    <source>
        <dbReference type="EMBL" id="MCB4824915.1"/>
    </source>
</evidence>
<dbReference type="InterPro" id="IPR002641">
    <property type="entry name" value="PNPLA_dom"/>
</dbReference>
<sequence length="378" mass="42861">MAEPRAPACRPDGCQCIALVLQGGGALGAYQAGVYEGLEEAGLHPDWIAGVSIGAVNTALIAGNPPGRRVERLRAFWERVTARGVWPVPTPDGDDWRRARNLHSAFSTLLLGQPGFFRPNPMNPWLAPRGARGATAFYDTAPLRETLEELVDWRLLNSGHPRVAFGAVNVETGNFAYFDSAKTEIGPEQVMASGALPPGLPPVRVGTDWFWDGGLVSNTPLQYLLEQEERDGLVVQVDLFPARGPLPRDMDEVLGREKDIRYSSRTRMNTDAYTRLRRWQLRLKHALAKVPEERLDDEERVLRRRLERLPRLLILQLIYRRKPYEGQTRDYEFGPETMREHWESGLEDMRATLRRREWLRMPEEDPGIAVHDVHHEPA</sequence>
<dbReference type="PANTHER" id="PTHR14226">
    <property type="entry name" value="NEUROPATHY TARGET ESTERASE/SWISS CHEESE D.MELANOGASTER"/>
    <property type="match status" value="1"/>
</dbReference>
<dbReference type="Pfam" id="PF01734">
    <property type="entry name" value="Patatin"/>
    <property type="match status" value="1"/>
</dbReference>
<protein>
    <submittedName>
        <fullName evidence="6">Patatin-like phospholipase family protein</fullName>
    </submittedName>
</protein>
<feature type="active site" description="Nucleophile" evidence="4">
    <location>
        <position position="52"/>
    </location>
</feature>
<name>A0A9X1IKU2_9PROT</name>
<feature type="short sequence motif" description="DGA/G" evidence="4">
    <location>
        <begin position="212"/>
        <end position="214"/>
    </location>
</feature>
<evidence type="ECO:0000259" key="5">
    <source>
        <dbReference type="PROSITE" id="PS51635"/>
    </source>
</evidence>
<feature type="short sequence motif" description="GXSXG" evidence="4">
    <location>
        <begin position="50"/>
        <end position="54"/>
    </location>
</feature>
<organism evidence="6 7">
    <name type="scientific">Roseicella aerolata</name>
    <dbReference type="NCBI Taxonomy" id="2883479"/>
    <lineage>
        <taxon>Bacteria</taxon>
        <taxon>Pseudomonadati</taxon>
        <taxon>Pseudomonadota</taxon>
        <taxon>Alphaproteobacteria</taxon>
        <taxon>Acetobacterales</taxon>
        <taxon>Roseomonadaceae</taxon>
        <taxon>Roseicella</taxon>
    </lineage>
</organism>
<dbReference type="Pfam" id="PF12536">
    <property type="entry name" value="DUF3734"/>
    <property type="match status" value="1"/>
</dbReference>
<dbReference type="AlphaFoldDB" id="A0A9X1IKU2"/>
<keyword evidence="1 4" id="KW-0378">Hydrolase</keyword>
<reference evidence="6" key="1">
    <citation type="submission" date="2021-10" db="EMBL/GenBank/DDBJ databases">
        <title>Roseicella aerolatum sp. nov., isolated from aerosols of e-waste dismantling site.</title>
        <authorList>
            <person name="Qin T."/>
        </authorList>
    </citation>
    <scope>NUCLEOTIDE SEQUENCE</scope>
    <source>
        <strain evidence="6">GB24</strain>
    </source>
</reference>
<dbReference type="InterPro" id="IPR050301">
    <property type="entry name" value="NTE"/>
</dbReference>
<dbReference type="RefSeq" id="WP_226613501.1">
    <property type="nucleotide sequence ID" value="NZ_JAJAQI010000057.1"/>
</dbReference>
<dbReference type="PANTHER" id="PTHR14226:SF57">
    <property type="entry name" value="BLR7027 PROTEIN"/>
    <property type="match status" value="1"/>
</dbReference>
<feature type="domain" description="PNPLA" evidence="5">
    <location>
        <begin position="19"/>
        <end position="225"/>
    </location>
</feature>
<feature type="short sequence motif" description="GXGXXG" evidence="4">
    <location>
        <begin position="23"/>
        <end position="28"/>
    </location>
</feature>
<dbReference type="EMBL" id="JAJAQI010000057">
    <property type="protein sequence ID" value="MCB4824915.1"/>
    <property type="molecule type" value="Genomic_DNA"/>
</dbReference>
<proteinExistence type="predicted"/>
<keyword evidence="7" id="KW-1185">Reference proteome</keyword>
<dbReference type="PROSITE" id="PS51635">
    <property type="entry name" value="PNPLA"/>
    <property type="match status" value="1"/>
</dbReference>
<dbReference type="InterPro" id="IPR016035">
    <property type="entry name" value="Acyl_Trfase/lysoPLipase"/>
</dbReference>
<evidence type="ECO:0000313" key="7">
    <source>
        <dbReference type="Proteomes" id="UP001139311"/>
    </source>
</evidence>
<dbReference type="Gene3D" id="3.40.1090.10">
    <property type="entry name" value="Cytosolic phospholipase A2 catalytic domain"/>
    <property type="match status" value="2"/>
</dbReference>
<evidence type="ECO:0000256" key="1">
    <source>
        <dbReference type="ARBA" id="ARBA00022801"/>
    </source>
</evidence>
<evidence type="ECO:0000256" key="2">
    <source>
        <dbReference type="ARBA" id="ARBA00022963"/>
    </source>
</evidence>
<comment type="caution">
    <text evidence="6">The sequence shown here is derived from an EMBL/GenBank/DDBJ whole genome shotgun (WGS) entry which is preliminary data.</text>
</comment>
<dbReference type="GO" id="GO:0016042">
    <property type="term" value="P:lipid catabolic process"/>
    <property type="evidence" value="ECO:0007669"/>
    <property type="project" value="UniProtKB-UniRule"/>
</dbReference>
<feature type="active site" description="Proton acceptor" evidence="4">
    <location>
        <position position="212"/>
    </location>
</feature>